<dbReference type="AlphaFoldDB" id="A0AA40I4A3"/>
<reference evidence="1" key="1">
    <citation type="submission" date="2023-06" db="EMBL/GenBank/DDBJ databases">
        <title>Reference genome for the Northern bat (Eptesicus nilssonii), a most northern bat species.</title>
        <authorList>
            <person name="Laine V.N."/>
            <person name="Pulliainen A.T."/>
            <person name="Lilley T.M."/>
        </authorList>
    </citation>
    <scope>NUCLEOTIDE SEQUENCE</scope>
    <source>
        <strain evidence="1">BLF_Eptnil</strain>
        <tissue evidence="1">Kidney</tissue>
    </source>
</reference>
<organism evidence="1 2">
    <name type="scientific">Cnephaeus nilssonii</name>
    <name type="common">Northern bat</name>
    <name type="synonym">Eptesicus nilssonii</name>
    <dbReference type="NCBI Taxonomy" id="3371016"/>
    <lineage>
        <taxon>Eukaryota</taxon>
        <taxon>Metazoa</taxon>
        <taxon>Chordata</taxon>
        <taxon>Craniata</taxon>
        <taxon>Vertebrata</taxon>
        <taxon>Euteleostomi</taxon>
        <taxon>Mammalia</taxon>
        <taxon>Eutheria</taxon>
        <taxon>Laurasiatheria</taxon>
        <taxon>Chiroptera</taxon>
        <taxon>Yangochiroptera</taxon>
        <taxon>Vespertilionidae</taxon>
        <taxon>Cnephaeus</taxon>
    </lineage>
</organism>
<evidence type="ECO:0000313" key="1">
    <source>
        <dbReference type="EMBL" id="KAK1342701.1"/>
    </source>
</evidence>
<dbReference type="SUPFAM" id="SSF50249">
    <property type="entry name" value="Nucleic acid-binding proteins"/>
    <property type="match status" value="1"/>
</dbReference>
<dbReference type="Proteomes" id="UP001177744">
    <property type="component" value="Unassembled WGS sequence"/>
</dbReference>
<comment type="caution">
    <text evidence="1">The sequence shown here is derived from an EMBL/GenBank/DDBJ whole genome shotgun (WGS) entry which is preliminary data.</text>
</comment>
<dbReference type="EMBL" id="JAULJE010000005">
    <property type="protein sequence ID" value="KAK1342701.1"/>
    <property type="molecule type" value="Genomic_DNA"/>
</dbReference>
<proteinExistence type="predicted"/>
<sequence>MEKPPTCGPGASSCSWLQPGRWRSCPPCSPGHQYLRLAVAWETEKPPTTQSRALALAAAAQVKPPAHHPLRLQPAWVPMADQKVGSPDPGDAQSGDIVTVDEWQPQSKTVHFSVLKVTKAAGTKKHFQKF</sequence>
<evidence type="ECO:0008006" key="3">
    <source>
        <dbReference type="Google" id="ProtNLM"/>
    </source>
</evidence>
<name>A0AA40I4A3_CNENI</name>
<accession>A0AA40I4A3</accession>
<dbReference type="InterPro" id="IPR012340">
    <property type="entry name" value="NA-bd_OB-fold"/>
</dbReference>
<keyword evidence="2" id="KW-1185">Reference proteome</keyword>
<dbReference type="Gene3D" id="2.40.50.1000">
    <property type="match status" value="1"/>
</dbReference>
<protein>
    <recommendedName>
        <fullName evidence="3">40S ribosomal protein S11</fullName>
    </recommendedName>
</protein>
<evidence type="ECO:0000313" key="2">
    <source>
        <dbReference type="Proteomes" id="UP001177744"/>
    </source>
</evidence>
<gene>
    <name evidence="1" type="ORF">QTO34_015467</name>
</gene>